<name>A0A6J4N5D7_9ACTN</name>
<dbReference type="AlphaFoldDB" id="A0A6J4N5D7"/>
<feature type="region of interest" description="Disordered" evidence="1">
    <location>
        <begin position="68"/>
        <end position="148"/>
    </location>
</feature>
<feature type="non-terminal residue" evidence="2">
    <location>
        <position position="1"/>
    </location>
</feature>
<feature type="non-terminal residue" evidence="2">
    <location>
        <position position="148"/>
    </location>
</feature>
<evidence type="ECO:0000256" key="1">
    <source>
        <dbReference type="SAM" id="MobiDB-lite"/>
    </source>
</evidence>
<evidence type="ECO:0000313" key="2">
    <source>
        <dbReference type="EMBL" id="CAA9374720.1"/>
    </source>
</evidence>
<gene>
    <name evidence="2" type="ORF">AVDCRST_MAG75-419</name>
</gene>
<organism evidence="2">
    <name type="scientific">uncultured Propionibacteriaceae bacterium</name>
    <dbReference type="NCBI Taxonomy" id="257457"/>
    <lineage>
        <taxon>Bacteria</taxon>
        <taxon>Bacillati</taxon>
        <taxon>Actinomycetota</taxon>
        <taxon>Actinomycetes</taxon>
        <taxon>Propionibacteriales</taxon>
        <taxon>Propionibacteriaceae</taxon>
        <taxon>environmental samples</taxon>
    </lineage>
</organism>
<protein>
    <submittedName>
        <fullName evidence="2">Uncharacterized protein</fullName>
    </submittedName>
</protein>
<accession>A0A6J4N5D7</accession>
<dbReference type="EMBL" id="CADCUO010000029">
    <property type="protein sequence ID" value="CAA9374720.1"/>
    <property type="molecule type" value="Genomic_DNA"/>
</dbReference>
<sequence>ARRADGGRVTAGGFGHECVGGGAAAGRAAVAGAGRDECRWFAAFDPPSFAGGQVLGAALCAGRPVAGSGNERVNGRPGLRPVGNQAGPRPVAGRATGASGGQPRRHDHRGGCDHGQAALPVGGGDERQQADRCDHRIPTAGACTAGQL</sequence>
<reference evidence="2" key="1">
    <citation type="submission" date="2020-02" db="EMBL/GenBank/DDBJ databases">
        <authorList>
            <person name="Meier V. D."/>
        </authorList>
    </citation>
    <scope>NUCLEOTIDE SEQUENCE</scope>
    <source>
        <strain evidence="2">AVDCRST_MAG75</strain>
    </source>
</reference>
<proteinExistence type="predicted"/>
<feature type="compositionally biased region" description="Basic and acidic residues" evidence="1">
    <location>
        <begin position="124"/>
        <end position="137"/>
    </location>
</feature>